<protein>
    <submittedName>
        <fullName evidence="1">Restriction endonuclease-like protein</fullName>
    </submittedName>
</protein>
<comment type="caution">
    <text evidence="1">The sequence shown here is derived from an EMBL/GenBank/DDBJ whole genome shotgun (WGS) entry which is preliminary data.</text>
</comment>
<dbReference type="Gene3D" id="3.40.91.80">
    <property type="match status" value="1"/>
</dbReference>
<sequence length="361" mass="41112">MKGNSDFKFVAGSQDNVYWFLRHLVASRYGNYARHEEAQLRRISDGLKGLLRDEAKIEDMCSVIEDGLMDPVPSRYGGDISKRYRQTEDLVERLLRRINNKSDVRDFILAINAVINTTALQNDVKKFCSDEVVSIIDETLDVGSCESLDPSLAYDALYNVDVGGEETQLSEQREALVKYIINLRGKLGKKYDFEEDEVIRIVTAISQEYERRAGQSRSSTAGNVLETGLQHLLERFGLESTGKTEHMGDLEIDNKIEGPEGSIGFSCKRSLRERFRQSLSRQSEIGVDQIWFVALMMADLSKEKIKQIGDDGGRIYVPRDSYVWELYGDQVELEEVLYPADRFLEDIASYTGMKLDREPPD</sequence>
<name>A0A1Y3GH60_9EURY</name>
<dbReference type="AlphaFoldDB" id="A0A1Y3GH60"/>
<dbReference type="GO" id="GO:0004519">
    <property type="term" value="F:endonuclease activity"/>
    <property type="evidence" value="ECO:0007669"/>
    <property type="project" value="UniProtKB-KW"/>
</dbReference>
<keyword evidence="2" id="KW-1185">Reference proteome</keyword>
<keyword evidence="1" id="KW-0255">Endonuclease</keyword>
<organism evidence="1 2">
    <name type="scientific">Methanonatronarchaeum thermophilum</name>
    <dbReference type="NCBI Taxonomy" id="1927129"/>
    <lineage>
        <taxon>Archaea</taxon>
        <taxon>Methanobacteriati</taxon>
        <taxon>Methanobacteriota</taxon>
        <taxon>Methanonatronarchaeia</taxon>
        <taxon>Methanonatronarchaeales</taxon>
        <taxon>Methanonatronarchaeaceae</taxon>
        <taxon>Methanonatronarchaeum</taxon>
    </lineage>
</organism>
<evidence type="ECO:0000313" key="1">
    <source>
        <dbReference type="EMBL" id="OUJ18775.1"/>
    </source>
</evidence>
<reference evidence="1 2" key="1">
    <citation type="submission" date="2016-12" db="EMBL/GenBank/DDBJ databases">
        <title>Discovery of methanogenic haloarchaea.</title>
        <authorList>
            <person name="Sorokin D.Y."/>
            <person name="Makarova K.S."/>
            <person name="Abbas B."/>
            <person name="Ferrer M."/>
            <person name="Golyshin P.N."/>
        </authorList>
    </citation>
    <scope>NUCLEOTIDE SEQUENCE [LARGE SCALE GENOMIC DNA]</scope>
    <source>
        <strain evidence="1">AMET1</strain>
    </source>
</reference>
<dbReference type="InterPro" id="IPR038365">
    <property type="entry name" value="EcoRII_C_sf"/>
</dbReference>
<evidence type="ECO:0000313" key="2">
    <source>
        <dbReference type="Proteomes" id="UP000195137"/>
    </source>
</evidence>
<dbReference type="OrthoDB" id="220033at2157"/>
<accession>A0A1Y3GH60</accession>
<gene>
    <name evidence="1" type="ORF">AMET1_0426</name>
</gene>
<keyword evidence="1" id="KW-0540">Nuclease</keyword>
<dbReference type="RefSeq" id="WP_086636834.1">
    <property type="nucleotide sequence ID" value="NZ_MRZU01000003.1"/>
</dbReference>
<keyword evidence="1" id="KW-0378">Hydrolase</keyword>
<dbReference type="Proteomes" id="UP000195137">
    <property type="component" value="Unassembled WGS sequence"/>
</dbReference>
<proteinExistence type="predicted"/>
<dbReference type="EMBL" id="MRZU01000003">
    <property type="protein sequence ID" value="OUJ18775.1"/>
    <property type="molecule type" value="Genomic_DNA"/>
</dbReference>